<dbReference type="AlphaFoldDB" id="A0A6A6U9M7"/>
<dbReference type="EMBL" id="MU004235">
    <property type="protein sequence ID" value="KAF2668975.1"/>
    <property type="molecule type" value="Genomic_DNA"/>
</dbReference>
<protein>
    <recommendedName>
        <fullName evidence="3">Cytochrome b mRNA-processing protein 4</fullName>
    </recommendedName>
</protein>
<proteinExistence type="predicted"/>
<accession>A0A6A6U9M7</accession>
<sequence length="100" mass="11723">MPWALMKAIPSQEDFKKKYPEDQAADMVNSRQQNVVAMDNYINQMKEYAKDDRNIWIVMKEKQDKERKAYAKADAHKQRVASEELAARRAEMRREVSSGS</sequence>
<dbReference type="OrthoDB" id="5576752at2759"/>
<evidence type="ECO:0000313" key="2">
    <source>
        <dbReference type="Proteomes" id="UP000799302"/>
    </source>
</evidence>
<dbReference type="Proteomes" id="UP000799302">
    <property type="component" value="Unassembled WGS sequence"/>
</dbReference>
<name>A0A6A6U9M7_9PEZI</name>
<evidence type="ECO:0000313" key="1">
    <source>
        <dbReference type="EMBL" id="KAF2668975.1"/>
    </source>
</evidence>
<evidence type="ECO:0008006" key="3">
    <source>
        <dbReference type="Google" id="ProtNLM"/>
    </source>
</evidence>
<organism evidence="1 2">
    <name type="scientific">Microthyrium microscopicum</name>
    <dbReference type="NCBI Taxonomy" id="703497"/>
    <lineage>
        <taxon>Eukaryota</taxon>
        <taxon>Fungi</taxon>
        <taxon>Dikarya</taxon>
        <taxon>Ascomycota</taxon>
        <taxon>Pezizomycotina</taxon>
        <taxon>Dothideomycetes</taxon>
        <taxon>Dothideomycetes incertae sedis</taxon>
        <taxon>Microthyriales</taxon>
        <taxon>Microthyriaceae</taxon>
        <taxon>Microthyrium</taxon>
    </lineage>
</organism>
<gene>
    <name evidence="1" type="ORF">BT63DRAFT_424699</name>
</gene>
<reference evidence="1" key="1">
    <citation type="journal article" date="2020" name="Stud. Mycol.">
        <title>101 Dothideomycetes genomes: a test case for predicting lifestyles and emergence of pathogens.</title>
        <authorList>
            <person name="Haridas S."/>
            <person name="Albert R."/>
            <person name="Binder M."/>
            <person name="Bloem J."/>
            <person name="Labutti K."/>
            <person name="Salamov A."/>
            <person name="Andreopoulos B."/>
            <person name="Baker S."/>
            <person name="Barry K."/>
            <person name="Bills G."/>
            <person name="Bluhm B."/>
            <person name="Cannon C."/>
            <person name="Castanera R."/>
            <person name="Culley D."/>
            <person name="Daum C."/>
            <person name="Ezra D."/>
            <person name="Gonzalez J."/>
            <person name="Henrissat B."/>
            <person name="Kuo A."/>
            <person name="Liang C."/>
            <person name="Lipzen A."/>
            <person name="Lutzoni F."/>
            <person name="Magnuson J."/>
            <person name="Mondo S."/>
            <person name="Nolan M."/>
            <person name="Ohm R."/>
            <person name="Pangilinan J."/>
            <person name="Park H.-J."/>
            <person name="Ramirez L."/>
            <person name="Alfaro M."/>
            <person name="Sun H."/>
            <person name="Tritt A."/>
            <person name="Yoshinaga Y."/>
            <person name="Zwiers L.-H."/>
            <person name="Turgeon B."/>
            <person name="Goodwin S."/>
            <person name="Spatafora J."/>
            <person name="Crous P."/>
            <person name="Grigoriev I."/>
        </authorList>
    </citation>
    <scope>NUCLEOTIDE SEQUENCE</scope>
    <source>
        <strain evidence="1">CBS 115976</strain>
    </source>
</reference>
<keyword evidence="2" id="KW-1185">Reference proteome</keyword>